<proteinExistence type="predicted"/>
<protein>
    <submittedName>
        <fullName evidence="3">Short chain dehydrogenase</fullName>
    </submittedName>
</protein>
<dbReference type="SUPFAM" id="SSF51735">
    <property type="entry name" value="NAD(P)-binding Rossmann-fold domains"/>
    <property type="match status" value="1"/>
</dbReference>
<dbReference type="RefSeq" id="WP_186075819.1">
    <property type="nucleotide sequence ID" value="NZ_CAJEWB010000002.1"/>
</dbReference>
<dbReference type="AlphaFoldDB" id="A0A6V7R068"/>
<keyword evidence="4" id="KW-1185">Reference proteome</keyword>
<evidence type="ECO:0000256" key="2">
    <source>
        <dbReference type="ARBA" id="ARBA00023002"/>
    </source>
</evidence>
<name>A0A6V7R068_9BACL</name>
<dbReference type="Pfam" id="PF00106">
    <property type="entry name" value="adh_short"/>
    <property type="match status" value="1"/>
</dbReference>
<dbReference type="PANTHER" id="PTHR43639:SF6">
    <property type="entry name" value="DIHYDROMONAPTERIN REDUCTASE"/>
    <property type="match status" value="1"/>
</dbReference>
<gene>
    <name evidence="3" type="ORF">JEOPIN946_00075</name>
</gene>
<keyword evidence="2" id="KW-0560">Oxidoreductase</keyword>
<sequence length="220" mass="25026">MKTYIITDALSSLGRSLSVELAKQNHNLILSGSNYTELEKLLEEINEISSVHHEVFLLEQAKEIDWLNMVEKIDSTFDGLDGIVFIHSIHTENNSIYDVSYEEFNRLMHEHAWGAYLGIRTLRNLLRDGERAEIINVVEPTTEDVFEHNLYYTITGAINGLTKSMAEELSKEAIDVYTLSYRPKDSDDTFETNDVSATRIILEILEGNSAFQPGKSITIH</sequence>
<dbReference type="EMBL" id="CAJEWB010000002">
    <property type="protein sequence ID" value="CAD2070710.1"/>
    <property type="molecule type" value="Genomic_DNA"/>
</dbReference>
<keyword evidence="1" id="KW-0521">NADP</keyword>
<dbReference type="Gene3D" id="3.40.50.720">
    <property type="entry name" value="NAD(P)-binding Rossmann-like Domain"/>
    <property type="match status" value="1"/>
</dbReference>
<dbReference type="InterPro" id="IPR002347">
    <property type="entry name" value="SDR_fam"/>
</dbReference>
<reference evidence="3 4" key="1">
    <citation type="submission" date="2020-07" db="EMBL/GenBank/DDBJ databases">
        <authorList>
            <person name="Criscuolo A."/>
        </authorList>
    </citation>
    <scope>NUCLEOTIDE SEQUENCE [LARGE SCALE GENOMIC DNA]</scope>
    <source>
        <strain evidence="3">CIP107946</strain>
    </source>
</reference>
<dbReference type="PANTHER" id="PTHR43639">
    <property type="entry name" value="OXIDOREDUCTASE, SHORT-CHAIN DEHYDROGENASE/REDUCTASE FAMILY (AFU_ORTHOLOGUE AFUA_5G02870)"/>
    <property type="match status" value="1"/>
</dbReference>
<organism evidence="3 4">
    <name type="scientific">Phocicoccus pinnipedialis</name>
    <dbReference type="NCBI Taxonomy" id="110845"/>
    <lineage>
        <taxon>Bacteria</taxon>
        <taxon>Bacillati</taxon>
        <taxon>Bacillota</taxon>
        <taxon>Bacilli</taxon>
        <taxon>Bacillales</taxon>
        <taxon>Salinicoccaceae</taxon>
        <taxon>Phocicoccus</taxon>
    </lineage>
</organism>
<dbReference type="GO" id="GO:0016491">
    <property type="term" value="F:oxidoreductase activity"/>
    <property type="evidence" value="ECO:0007669"/>
    <property type="project" value="UniProtKB-KW"/>
</dbReference>
<accession>A0A6V7R068</accession>
<comment type="caution">
    <text evidence="3">The sequence shown here is derived from an EMBL/GenBank/DDBJ whole genome shotgun (WGS) entry which is preliminary data.</text>
</comment>
<evidence type="ECO:0000256" key="1">
    <source>
        <dbReference type="ARBA" id="ARBA00022857"/>
    </source>
</evidence>
<evidence type="ECO:0000313" key="3">
    <source>
        <dbReference type="EMBL" id="CAD2070710.1"/>
    </source>
</evidence>
<evidence type="ECO:0000313" key="4">
    <source>
        <dbReference type="Proteomes" id="UP000588186"/>
    </source>
</evidence>
<dbReference type="Proteomes" id="UP000588186">
    <property type="component" value="Unassembled WGS sequence"/>
</dbReference>
<dbReference type="InterPro" id="IPR036291">
    <property type="entry name" value="NAD(P)-bd_dom_sf"/>
</dbReference>
<dbReference type="CDD" id="cd05233">
    <property type="entry name" value="SDR_c"/>
    <property type="match status" value="1"/>
</dbReference>